<comment type="similarity">
    <text evidence="7">Belongs to the CFAP52 family.</text>
</comment>
<keyword evidence="6" id="KW-0282">Flagellum</keyword>
<evidence type="ECO:0000256" key="11">
    <source>
        <dbReference type="PROSITE-ProRule" id="PRU00221"/>
    </source>
</evidence>
<name>A0A016WGH1_9BILA</name>
<dbReference type="PROSITE" id="PS50082">
    <property type="entry name" value="WD_REPEATS_2"/>
    <property type="match status" value="1"/>
</dbReference>
<accession>A0A016WGH1</accession>
<dbReference type="InterPro" id="IPR036322">
    <property type="entry name" value="WD40_repeat_dom_sf"/>
</dbReference>
<dbReference type="STRING" id="53326.A0A016WGH1"/>
<dbReference type="InterPro" id="IPR015943">
    <property type="entry name" value="WD40/YVTN_repeat-like_dom_sf"/>
</dbReference>
<evidence type="ECO:0000313" key="13">
    <source>
        <dbReference type="EMBL" id="EYC38711.1"/>
    </source>
</evidence>
<dbReference type="PANTHER" id="PTHR13720">
    <property type="entry name" value="WD-40 REPEAT PROTEIN"/>
    <property type="match status" value="1"/>
</dbReference>
<evidence type="ECO:0000256" key="2">
    <source>
        <dbReference type="ARBA" id="ARBA00004496"/>
    </source>
</evidence>
<gene>
    <name evidence="13" type="primary">Acey_s0700.g1637</name>
    <name evidence="13" type="synonym">Acey-F39H12.2</name>
    <name evidence="13" type="ORF">Y032_0700g1637</name>
</gene>
<sequence>MSVPMFERGNDMKLTVGSISAFPSNLSVCYLETRSTTYACVVQKTQVHTVNWDNKNESVSWDSINISDTSTDKPVNVLQAAFVLPNARTLPLLVVGTMCGAQIFDIRTQKLLQRQNIDIGLDEPDDSSFWNSFCRGISCNDNTILIGTSFGHIIQFLCTGETSISSKKCLKVEFCFDSLIVCCRFLRSTAHRLQLHITCVYIRLVSLALGYLMTAAERWSGHHTAEVEHSASIADITTCRYDEITCSGDCSGTIIVWSKNIKGVQLKIATQHPITVMNILRKQVIVGTVRGRVLFYSVSGGELMAEVCAHARSVTCISVAPESAYVLTGSEDGRFIVYKLHTRKPQAYQVEYRFSDELPNCAIMGAQFTNGRGSNIAVACFDHNAIYGYRIVKKASV</sequence>
<keyword evidence="5" id="KW-0677">Repeat</keyword>
<evidence type="ECO:0000256" key="4">
    <source>
        <dbReference type="ARBA" id="ARBA00022574"/>
    </source>
</evidence>
<dbReference type="InterPro" id="IPR001680">
    <property type="entry name" value="WD40_rpt"/>
</dbReference>
<dbReference type="GO" id="GO:0031514">
    <property type="term" value="C:motile cilium"/>
    <property type="evidence" value="ECO:0007669"/>
    <property type="project" value="UniProtKB-SubCell"/>
</dbReference>
<evidence type="ECO:0000256" key="5">
    <source>
        <dbReference type="ARBA" id="ARBA00022737"/>
    </source>
</evidence>
<keyword evidence="14" id="KW-1185">Reference proteome</keyword>
<evidence type="ECO:0000256" key="3">
    <source>
        <dbReference type="ARBA" id="ARBA00022490"/>
    </source>
</evidence>
<dbReference type="PANTHER" id="PTHR13720:SF14">
    <property type="entry name" value="CILIA- AND FLAGELLA-ASSOCIATED PROTEIN 52"/>
    <property type="match status" value="1"/>
</dbReference>
<dbReference type="Pfam" id="PF21031">
    <property type="entry name" value="WDR54"/>
    <property type="match status" value="1"/>
</dbReference>
<dbReference type="SUPFAM" id="SSF50978">
    <property type="entry name" value="WD40 repeat-like"/>
    <property type="match status" value="1"/>
</dbReference>
<feature type="repeat" description="WD" evidence="11">
    <location>
        <begin position="307"/>
        <end position="348"/>
    </location>
</feature>
<evidence type="ECO:0000256" key="9">
    <source>
        <dbReference type="ARBA" id="ARBA00046056"/>
    </source>
</evidence>
<dbReference type="Proteomes" id="UP000024635">
    <property type="component" value="Unassembled WGS sequence"/>
</dbReference>
<comment type="subcellular location">
    <subcellularLocation>
        <location evidence="1">Cell projection</location>
        <location evidence="1">Cilium</location>
        <location evidence="1">Flagellum</location>
    </subcellularLocation>
    <subcellularLocation>
        <location evidence="2">Cytoplasm</location>
    </subcellularLocation>
</comment>
<dbReference type="InterPro" id="IPR049546">
    <property type="entry name" value="WDR54_beta_prop"/>
</dbReference>
<dbReference type="Gene3D" id="2.130.10.10">
    <property type="entry name" value="YVTN repeat-like/Quinoprotein amine dehydrogenase"/>
    <property type="match status" value="1"/>
</dbReference>
<organism evidence="13 14">
    <name type="scientific">Ancylostoma ceylanicum</name>
    <dbReference type="NCBI Taxonomy" id="53326"/>
    <lineage>
        <taxon>Eukaryota</taxon>
        <taxon>Metazoa</taxon>
        <taxon>Ecdysozoa</taxon>
        <taxon>Nematoda</taxon>
        <taxon>Chromadorea</taxon>
        <taxon>Rhabditida</taxon>
        <taxon>Rhabditina</taxon>
        <taxon>Rhabditomorpha</taxon>
        <taxon>Strongyloidea</taxon>
        <taxon>Ancylostomatidae</taxon>
        <taxon>Ancylostomatinae</taxon>
        <taxon>Ancylostoma</taxon>
    </lineage>
</organism>
<dbReference type="GO" id="GO:0005930">
    <property type="term" value="C:axoneme"/>
    <property type="evidence" value="ECO:0007669"/>
    <property type="project" value="UniProtKB-ARBA"/>
</dbReference>
<comment type="function">
    <text evidence="9">Microtubule inner protein (MIP) part of the dynein-decorated doublet microtubules (DMTs) in cilia axoneme. Important for proper ciliary and flagellar beating. May act in cooperation with CFAP45 and axonemal dynein subunit DNAH11. May play a role in cell growth and/or survival.</text>
</comment>
<keyword evidence="3" id="KW-0963">Cytoplasm</keyword>
<feature type="domain" description="WD repeat-containing protein 54 beta-propeller" evidence="12">
    <location>
        <begin position="214"/>
        <end position="387"/>
    </location>
</feature>
<evidence type="ECO:0000256" key="6">
    <source>
        <dbReference type="ARBA" id="ARBA00022846"/>
    </source>
</evidence>
<evidence type="ECO:0000256" key="1">
    <source>
        <dbReference type="ARBA" id="ARBA00004230"/>
    </source>
</evidence>
<dbReference type="SMART" id="SM00320">
    <property type="entry name" value="WD40"/>
    <property type="match status" value="2"/>
</dbReference>
<dbReference type="InterPro" id="IPR050630">
    <property type="entry name" value="WD_repeat_EMAP"/>
</dbReference>
<evidence type="ECO:0000313" key="14">
    <source>
        <dbReference type="Proteomes" id="UP000024635"/>
    </source>
</evidence>
<evidence type="ECO:0000256" key="8">
    <source>
        <dbReference type="ARBA" id="ARBA00029552"/>
    </source>
</evidence>
<comment type="subunit">
    <text evidence="10">Microtubule inner protein component of sperm flagellar doublet microtubules. Interacts with BRCA2. Interacts with the CCT chaperonin complex. Interacts with HSP70. Interacts with AK8. Interacts with CFAP45. Interacts with DNAI1. Interacts with IQDC.</text>
</comment>
<dbReference type="OrthoDB" id="756370at2759"/>
<dbReference type="EMBL" id="JARK01000300">
    <property type="protein sequence ID" value="EYC38711.1"/>
    <property type="molecule type" value="Genomic_DNA"/>
</dbReference>
<evidence type="ECO:0000256" key="7">
    <source>
        <dbReference type="ARBA" id="ARBA00029456"/>
    </source>
</evidence>
<keyword evidence="4 11" id="KW-0853">WD repeat</keyword>
<evidence type="ECO:0000256" key="10">
    <source>
        <dbReference type="ARBA" id="ARBA00047117"/>
    </source>
</evidence>
<proteinExistence type="inferred from homology"/>
<dbReference type="AlphaFoldDB" id="A0A016WGH1"/>
<protein>
    <recommendedName>
        <fullName evidence="8">Cilia- and flagella-associated protein 52</fullName>
    </recommendedName>
</protein>
<comment type="caution">
    <text evidence="13">The sequence shown here is derived from an EMBL/GenBank/DDBJ whole genome shotgun (WGS) entry which is preliminary data.</text>
</comment>
<reference evidence="14" key="1">
    <citation type="journal article" date="2015" name="Nat. Genet.">
        <title>The genome and transcriptome of the zoonotic hookworm Ancylostoma ceylanicum identify infection-specific gene families.</title>
        <authorList>
            <person name="Schwarz E.M."/>
            <person name="Hu Y."/>
            <person name="Antoshechkin I."/>
            <person name="Miller M.M."/>
            <person name="Sternberg P.W."/>
            <person name="Aroian R.V."/>
        </authorList>
    </citation>
    <scope>NUCLEOTIDE SEQUENCE</scope>
    <source>
        <strain evidence="14">HY135</strain>
    </source>
</reference>
<evidence type="ECO:0000259" key="12">
    <source>
        <dbReference type="Pfam" id="PF21031"/>
    </source>
</evidence>
<keyword evidence="6" id="KW-0966">Cell projection</keyword>
<keyword evidence="6" id="KW-0969">Cilium</keyword>